<organism evidence="2 3">
    <name type="scientific">Methylacidiphilum caldifontis</name>
    <dbReference type="NCBI Taxonomy" id="2795386"/>
    <lineage>
        <taxon>Bacteria</taxon>
        <taxon>Pseudomonadati</taxon>
        <taxon>Verrucomicrobiota</taxon>
        <taxon>Methylacidiphilae</taxon>
        <taxon>Methylacidiphilales</taxon>
        <taxon>Methylacidiphilaceae</taxon>
        <taxon>Methylacidiphilum (ex Ratnadevi et al. 2023)</taxon>
    </lineage>
</organism>
<sequence length="88" mass="9940">MNIKKDYKKNAAPLLFSYVSFPLLLSLIFLRNKTTADVVHFIVQGFFSLGNQALNHAGSYLDMIIQDISTMLEKGFIEIGGNGKWTKR</sequence>
<keyword evidence="1" id="KW-1133">Transmembrane helix</keyword>
<dbReference type="RefSeq" id="WP_134440833.1">
    <property type="nucleotide sequence ID" value="NZ_LXQC01000187.1"/>
</dbReference>
<keyword evidence="3" id="KW-1185">Reference proteome</keyword>
<dbReference type="Proteomes" id="UP000297713">
    <property type="component" value="Unassembled WGS sequence"/>
</dbReference>
<dbReference type="EMBL" id="LXQC01000187">
    <property type="protein sequence ID" value="TFE66184.1"/>
    <property type="molecule type" value="Genomic_DNA"/>
</dbReference>
<accession>A0A4Y8P7X9</accession>
<proteinExistence type="predicted"/>
<protein>
    <submittedName>
        <fullName evidence="2">Uncharacterized protein</fullName>
    </submittedName>
</protein>
<evidence type="ECO:0000256" key="1">
    <source>
        <dbReference type="SAM" id="Phobius"/>
    </source>
</evidence>
<feature type="transmembrane region" description="Helical" evidence="1">
    <location>
        <begin position="12"/>
        <end position="30"/>
    </location>
</feature>
<dbReference type="OrthoDB" id="9909663at2"/>
<reference evidence="2 3" key="1">
    <citation type="submission" date="2016-05" db="EMBL/GenBank/DDBJ databases">
        <title>Diversity and Homogeneity among Thermoacidophilic Verrucomicrobia Methanotrophs Linked with Geographical Origin.</title>
        <authorList>
            <person name="Erikstad H.-A."/>
            <person name="Smestad N.B."/>
            <person name="Ceballos R.M."/>
            <person name="Birkeland N.-K."/>
        </authorList>
    </citation>
    <scope>NUCLEOTIDE SEQUENCE [LARGE SCALE GENOMIC DNA]</scope>
    <source>
        <strain evidence="2 3">Phi</strain>
    </source>
</reference>
<keyword evidence="1" id="KW-0812">Transmembrane</keyword>
<evidence type="ECO:0000313" key="3">
    <source>
        <dbReference type="Proteomes" id="UP000297713"/>
    </source>
</evidence>
<evidence type="ECO:0000313" key="2">
    <source>
        <dbReference type="EMBL" id="TFE66184.1"/>
    </source>
</evidence>
<dbReference type="AlphaFoldDB" id="A0A4Y8P7X9"/>
<comment type="caution">
    <text evidence="2">The sequence shown here is derived from an EMBL/GenBank/DDBJ whole genome shotgun (WGS) entry which is preliminary data.</text>
</comment>
<gene>
    <name evidence="2" type="ORF">A7Q10_02295</name>
</gene>
<name>A0A4Y8P7X9_9BACT</name>
<keyword evidence="1" id="KW-0472">Membrane</keyword>